<evidence type="ECO:0000313" key="9">
    <source>
        <dbReference type="Ensembl" id="ENSSRHP00000024467.1"/>
    </source>
</evidence>
<keyword evidence="6" id="KW-0472">Membrane</keyword>
<dbReference type="SMART" id="SM00233">
    <property type="entry name" value="PH"/>
    <property type="match status" value="1"/>
</dbReference>
<keyword evidence="10" id="KW-1185">Reference proteome</keyword>
<dbReference type="Pfam" id="PF00169">
    <property type="entry name" value="PH"/>
    <property type="match status" value="1"/>
</dbReference>
<feature type="domain" description="PH" evidence="8">
    <location>
        <begin position="1"/>
        <end position="93"/>
    </location>
</feature>
<dbReference type="PROSITE" id="PS50003">
    <property type="entry name" value="PH_DOMAIN"/>
    <property type="match status" value="1"/>
</dbReference>
<feature type="compositionally biased region" description="Acidic residues" evidence="7">
    <location>
        <begin position="307"/>
        <end position="318"/>
    </location>
</feature>
<dbReference type="SUPFAM" id="SSF50729">
    <property type="entry name" value="PH domain-like"/>
    <property type="match status" value="1"/>
</dbReference>
<dbReference type="InterPro" id="IPR011993">
    <property type="entry name" value="PH-like_dom_sf"/>
</dbReference>
<keyword evidence="4" id="KW-0813">Transport</keyword>
<dbReference type="CDD" id="cd01247">
    <property type="entry name" value="PH_FAPP1_FAPP2"/>
    <property type="match status" value="1"/>
</dbReference>
<evidence type="ECO:0000259" key="8">
    <source>
        <dbReference type="PROSITE" id="PS50003"/>
    </source>
</evidence>
<dbReference type="Ensembl" id="ENSSRHT00000025201.1">
    <property type="protein sequence ID" value="ENSSRHP00000024467.1"/>
    <property type="gene ID" value="ENSSRHG00000012846.1"/>
</dbReference>
<evidence type="ECO:0000256" key="3">
    <source>
        <dbReference type="ARBA" id="ARBA00016588"/>
    </source>
</evidence>
<dbReference type="GO" id="GO:1902388">
    <property type="term" value="F:ceramide 1-phosphate transfer activity"/>
    <property type="evidence" value="ECO:0007669"/>
    <property type="project" value="TreeGrafter"/>
</dbReference>
<protein>
    <recommendedName>
        <fullName evidence="3">Pleckstrin homology domain-containing family A member 8</fullName>
    </recommendedName>
</protein>
<dbReference type="AlphaFoldDB" id="A0A673HDZ9"/>
<dbReference type="Gene3D" id="2.30.29.30">
    <property type="entry name" value="Pleckstrin-homology domain (PH domain)/Phosphotyrosine-binding domain (PTB)"/>
    <property type="match status" value="1"/>
</dbReference>
<dbReference type="FunFam" id="2.30.29.30:FF:000085">
    <property type="entry name" value="Pleckstrin homology domain-containing family A member 8"/>
    <property type="match status" value="1"/>
</dbReference>
<evidence type="ECO:0000313" key="10">
    <source>
        <dbReference type="Proteomes" id="UP000472270"/>
    </source>
</evidence>
<name>A0A673HDZ9_9TELE</name>
<dbReference type="PANTHER" id="PTHR10219">
    <property type="entry name" value="GLYCOLIPID TRANSFER PROTEIN-RELATED"/>
    <property type="match status" value="1"/>
</dbReference>
<dbReference type="GO" id="GO:1902387">
    <property type="term" value="F:ceramide 1-phosphate binding"/>
    <property type="evidence" value="ECO:0007669"/>
    <property type="project" value="TreeGrafter"/>
</dbReference>
<reference evidence="9" key="2">
    <citation type="submission" date="2025-09" db="UniProtKB">
        <authorList>
            <consortium name="Ensembl"/>
        </authorList>
    </citation>
    <scope>IDENTIFICATION</scope>
</reference>
<dbReference type="Gene3D" id="1.10.3520.10">
    <property type="entry name" value="Glycolipid transfer protein"/>
    <property type="match status" value="1"/>
</dbReference>
<reference evidence="9" key="1">
    <citation type="submission" date="2025-08" db="UniProtKB">
        <authorList>
            <consortium name="Ensembl"/>
        </authorList>
    </citation>
    <scope>IDENTIFICATION</scope>
</reference>
<keyword evidence="5" id="KW-0333">Golgi apparatus</keyword>
<proteinExistence type="predicted"/>
<feature type="region of interest" description="Disordered" evidence="7">
    <location>
        <begin position="205"/>
        <end position="235"/>
    </location>
</feature>
<dbReference type="InterPro" id="IPR001849">
    <property type="entry name" value="PH_domain"/>
</dbReference>
<comment type="subcellular location">
    <subcellularLocation>
        <location evidence="2">Golgi apparatus</location>
        <location evidence="2">trans-Golgi network membrane</location>
    </subcellularLocation>
    <subcellularLocation>
        <location evidence="1">Membrane</location>
        <topology evidence="1">Peripheral membrane protein</topology>
    </subcellularLocation>
</comment>
<dbReference type="FunFam" id="1.10.3520.10:FF:000001">
    <property type="entry name" value="Pleckstrin domain-containing family A member 8"/>
    <property type="match status" value="1"/>
</dbReference>
<evidence type="ECO:0000256" key="5">
    <source>
        <dbReference type="ARBA" id="ARBA00023034"/>
    </source>
</evidence>
<sequence length="544" mass="60888">MEGVLYKWTNYISGWQPRWFVLEGGTLSYYDSQEDAWKGCKGSIKISVCEIQVHPSDFTRVDLIIPGEQYFYLRAINAAERQKWLVALGTAKACLTDNRTKREKELQENTEALKTKMSELRLYCDLLLQQVNKIQESSLAETTADSGEVGDETGNLVKSTCTTFLKTLEECMQIASQTFSPDLLSQTPPGSPPVATIKPQKDLINTSGTSAQESGPENEPPPSPQESMPTSPTGLPNIKLVRFRLITHETFGRPQLSFPVLSMSCSVRNTQNPEESVGEDIPTKEADLAQEKQQEVSLSPTQNKEEEVTEEIQADLEVNEPQSENRQEEEDKVDTFFSTMSHRFSDIILEDDSGIPTQAFLDSCYAIVPVLDKLGPTVFAPVKIDFVGNIKKIQQKVVSDPESFPTLQSIVLHEVETEVAQVRNSATEALLWLKRGLKFLKEFLSEINTGMKDVQGALNNAYGKTLRQYHGWVVRGVFALALRAAPSYEDFMAALVSHEGDELKEGFTTGMHRDLDIYLPAMEKQLSILDAVYEEYSLESDEIV</sequence>
<evidence type="ECO:0000256" key="4">
    <source>
        <dbReference type="ARBA" id="ARBA00022448"/>
    </source>
</evidence>
<dbReference type="GO" id="GO:0005829">
    <property type="term" value="C:cytosol"/>
    <property type="evidence" value="ECO:0007669"/>
    <property type="project" value="TreeGrafter"/>
</dbReference>
<dbReference type="Proteomes" id="UP000472270">
    <property type="component" value="Unassembled WGS sequence"/>
</dbReference>
<dbReference type="InterPro" id="IPR014830">
    <property type="entry name" value="Glycolipid_transfer_prot_dom"/>
</dbReference>
<feature type="region of interest" description="Disordered" evidence="7">
    <location>
        <begin position="287"/>
        <end position="331"/>
    </location>
</feature>
<evidence type="ECO:0000256" key="2">
    <source>
        <dbReference type="ARBA" id="ARBA00004198"/>
    </source>
</evidence>
<dbReference type="GO" id="GO:0005794">
    <property type="term" value="C:Golgi apparatus"/>
    <property type="evidence" value="ECO:0007669"/>
    <property type="project" value="UniProtKB-SubCell"/>
</dbReference>
<evidence type="ECO:0000256" key="1">
    <source>
        <dbReference type="ARBA" id="ARBA00004170"/>
    </source>
</evidence>
<dbReference type="PANTHER" id="PTHR10219:SF25">
    <property type="entry name" value="PLECKSTRIN HOMOLOGY DOMAIN-CONTAINING FAMILY A MEMBER 8"/>
    <property type="match status" value="1"/>
</dbReference>
<accession>A0A673HDZ9</accession>
<evidence type="ECO:0000256" key="6">
    <source>
        <dbReference type="ARBA" id="ARBA00023136"/>
    </source>
</evidence>
<dbReference type="InterPro" id="IPR036497">
    <property type="entry name" value="GLTP_sf"/>
</dbReference>
<gene>
    <name evidence="9" type="primary">LOC107745377</name>
</gene>
<dbReference type="Pfam" id="PF08718">
    <property type="entry name" value="GLTP"/>
    <property type="match status" value="1"/>
</dbReference>
<evidence type="ECO:0000256" key="7">
    <source>
        <dbReference type="SAM" id="MobiDB-lite"/>
    </source>
</evidence>
<dbReference type="SUPFAM" id="SSF110004">
    <property type="entry name" value="Glycolipid transfer protein, GLTP"/>
    <property type="match status" value="1"/>
</dbReference>
<dbReference type="GO" id="GO:0016020">
    <property type="term" value="C:membrane"/>
    <property type="evidence" value="ECO:0007669"/>
    <property type="project" value="UniProtKB-SubCell"/>
</dbReference>
<organism evidence="9 10">
    <name type="scientific">Sinocyclocheilus rhinocerous</name>
    <dbReference type="NCBI Taxonomy" id="307959"/>
    <lineage>
        <taxon>Eukaryota</taxon>
        <taxon>Metazoa</taxon>
        <taxon>Chordata</taxon>
        <taxon>Craniata</taxon>
        <taxon>Vertebrata</taxon>
        <taxon>Euteleostomi</taxon>
        <taxon>Actinopterygii</taxon>
        <taxon>Neopterygii</taxon>
        <taxon>Teleostei</taxon>
        <taxon>Ostariophysi</taxon>
        <taxon>Cypriniformes</taxon>
        <taxon>Cyprinidae</taxon>
        <taxon>Cyprininae</taxon>
        <taxon>Sinocyclocheilus</taxon>
    </lineage>
</organism>